<dbReference type="SUPFAM" id="SSF52058">
    <property type="entry name" value="L domain-like"/>
    <property type="match status" value="1"/>
</dbReference>
<gene>
    <name evidence="1" type="ORF">FEM48_Zijuj07G0003400</name>
</gene>
<dbReference type="EMBL" id="JAEACU010000007">
    <property type="protein sequence ID" value="KAH7521157.1"/>
    <property type="molecule type" value="Genomic_DNA"/>
</dbReference>
<proteinExistence type="predicted"/>
<dbReference type="InterPro" id="IPR044974">
    <property type="entry name" value="Disease_R_plants"/>
</dbReference>
<name>A0A978V1C4_ZIZJJ</name>
<dbReference type="GO" id="GO:0006952">
    <property type="term" value="P:defense response"/>
    <property type="evidence" value="ECO:0007669"/>
    <property type="project" value="InterPro"/>
</dbReference>
<dbReference type="PANTHER" id="PTHR11017:SF527">
    <property type="entry name" value="TMV RESISTANCE PROTEIN N-LIKE"/>
    <property type="match status" value="1"/>
</dbReference>
<protein>
    <submittedName>
        <fullName evidence="1">Uncharacterized protein</fullName>
    </submittedName>
</protein>
<comment type="caution">
    <text evidence="1">The sequence shown here is derived from an EMBL/GenBank/DDBJ whole genome shotgun (WGS) entry which is preliminary data.</text>
</comment>
<dbReference type="Gene3D" id="3.80.10.10">
    <property type="entry name" value="Ribonuclease Inhibitor"/>
    <property type="match status" value="1"/>
</dbReference>
<evidence type="ECO:0000313" key="2">
    <source>
        <dbReference type="Proteomes" id="UP000813462"/>
    </source>
</evidence>
<dbReference type="PANTHER" id="PTHR11017">
    <property type="entry name" value="LEUCINE-RICH REPEAT-CONTAINING PROTEIN"/>
    <property type="match status" value="1"/>
</dbReference>
<sequence length="179" mass="20652">MVLDKPELECNWNYRAFERMCNLRLLNLHCKVHLLDGLEYLPNNLRFLKIELLRSEEKVFSNLKFIKLSHSQELKRTPNFTGFPNLERLVLVGCRNLVEVLDVGRNNFISLPQSISHLAKLKFLVLALCTVLQSMPELPSNIEYVEARDCSSLVSFSDTFKVTLKAHPEARHTKNASIL</sequence>
<organism evidence="1 2">
    <name type="scientific">Ziziphus jujuba var. spinosa</name>
    <dbReference type="NCBI Taxonomy" id="714518"/>
    <lineage>
        <taxon>Eukaryota</taxon>
        <taxon>Viridiplantae</taxon>
        <taxon>Streptophyta</taxon>
        <taxon>Embryophyta</taxon>
        <taxon>Tracheophyta</taxon>
        <taxon>Spermatophyta</taxon>
        <taxon>Magnoliopsida</taxon>
        <taxon>eudicotyledons</taxon>
        <taxon>Gunneridae</taxon>
        <taxon>Pentapetalae</taxon>
        <taxon>rosids</taxon>
        <taxon>fabids</taxon>
        <taxon>Rosales</taxon>
        <taxon>Rhamnaceae</taxon>
        <taxon>Paliureae</taxon>
        <taxon>Ziziphus</taxon>
    </lineage>
</organism>
<reference evidence="1" key="1">
    <citation type="journal article" date="2021" name="Front. Plant Sci.">
        <title>Chromosome-Scale Genome Assembly for Chinese Sour Jujube and Insights Into Its Genome Evolution and Domestication Signature.</title>
        <authorList>
            <person name="Shen L.-Y."/>
            <person name="Luo H."/>
            <person name="Wang X.-L."/>
            <person name="Wang X.-M."/>
            <person name="Qiu X.-J."/>
            <person name="Liu H."/>
            <person name="Zhou S.-S."/>
            <person name="Jia K.-H."/>
            <person name="Nie S."/>
            <person name="Bao Y.-T."/>
            <person name="Zhang R.-G."/>
            <person name="Yun Q.-Z."/>
            <person name="Chai Y.-H."/>
            <person name="Lu J.-Y."/>
            <person name="Li Y."/>
            <person name="Zhao S.-W."/>
            <person name="Mao J.-F."/>
            <person name="Jia S.-G."/>
            <person name="Mao Y.-M."/>
        </authorList>
    </citation>
    <scope>NUCLEOTIDE SEQUENCE</scope>
    <source>
        <strain evidence="1">AT0</strain>
        <tissue evidence="1">Leaf</tissue>
    </source>
</reference>
<dbReference type="InterPro" id="IPR032675">
    <property type="entry name" value="LRR_dom_sf"/>
</dbReference>
<dbReference type="AlphaFoldDB" id="A0A978V1C4"/>
<accession>A0A978V1C4</accession>
<dbReference type="Proteomes" id="UP000813462">
    <property type="component" value="Unassembled WGS sequence"/>
</dbReference>
<evidence type="ECO:0000313" key="1">
    <source>
        <dbReference type="EMBL" id="KAH7521157.1"/>
    </source>
</evidence>